<reference evidence="2 3" key="1">
    <citation type="journal article" date="2018" name="BMC Genomics">
        <title>The genome of Naegleria lovaniensis, the basis for a comparative approach to unravel pathogenicity factors of the human pathogenic amoeba N. fowleri.</title>
        <authorList>
            <person name="Liechti N."/>
            <person name="Schurch N."/>
            <person name="Bruggmann R."/>
            <person name="Wittwer M."/>
        </authorList>
    </citation>
    <scope>NUCLEOTIDE SEQUENCE [LARGE SCALE GENOMIC DNA]</scope>
    <source>
        <strain evidence="2 3">ATCC 30569</strain>
    </source>
</reference>
<evidence type="ECO:0000313" key="2">
    <source>
        <dbReference type="EMBL" id="KAG2382702.1"/>
    </source>
</evidence>
<keyword evidence="3" id="KW-1185">Reference proteome</keyword>
<organism evidence="2 3">
    <name type="scientific">Naegleria lovaniensis</name>
    <name type="common">Amoeba</name>
    <dbReference type="NCBI Taxonomy" id="51637"/>
    <lineage>
        <taxon>Eukaryota</taxon>
        <taxon>Discoba</taxon>
        <taxon>Heterolobosea</taxon>
        <taxon>Tetramitia</taxon>
        <taxon>Eutetramitia</taxon>
        <taxon>Vahlkampfiidae</taxon>
        <taxon>Naegleria</taxon>
    </lineage>
</organism>
<gene>
    <name evidence="2" type="ORF">C9374_005282</name>
</gene>
<dbReference type="Pfam" id="PF13475">
    <property type="entry name" value="DUF4116"/>
    <property type="match status" value="4"/>
</dbReference>
<dbReference type="GeneID" id="68097737"/>
<feature type="domain" description="DUF4116" evidence="1">
    <location>
        <begin position="202"/>
        <end position="245"/>
    </location>
</feature>
<evidence type="ECO:0000259" key="1">
    <source>
        <dbReference type="Pfam" id="PF13475"/>
    </source>
</evidence>
<feature type="domain" description="DUF4116" evidence="1">
    <location>
        <begin position="98"/>
        <end position="146"/>
    </location>
</feature>
<sequence length="321" mass="36939">MRALRISPSCIQHVDAKFRGDNTLVKKLFELRYHYISLCNTDLCIKQDREIVKLAIETDSYDYRYAHYTLRTDKELTMLAVSRNGSLLALADTSLRQDREIVMAAVRNDPLALEYASYDLKDDYEVVEMAIKRSAEALKHASKRLRSNRDLVLKAFKHGPDISYNAFSYICDSLKKDKEIVLNAVKNNGLSLQYAHSSLQCDREIVLAAVKQNGEALEFASEELRKDSEIIREAILQNGKALDYVCGKIDKPLIILAAKTHYQLAESIDRDLLNDDDIALEMLQCNSYDFRNMDKRIRYNRNYYLLPSRDNPIPFITPLPN</sequence>
<name>A0AA88GQY7_NAELO</name>
<comment type="caution">
    <text evidence="2">The sequence shown here is derived from an EMBL/GenBank/DDBJ whole genome shotgun (WGS) entry which is preliminary data.</text>
</comment>
<protein>
    <recommendedName>
        <fullName evidence="1">DUF4116 domain-containing protein</fullName>
    </recommendedName>
</protein>
<dbReference type="Proteomes" id="UP000816034">
    <property type="component" value="Unassembled WGS sequence"/>
</dbReference>
<dbReference type="EMBL" id="PYSW02000023">
    <property type="protein sequence ID" value="KAG2382702.1"/>
    <property type="molecule type" value="Genomic_DNA"/>
</dbReference>
<dbReference type="AlphaFoldDB" id="A0AA88GQY7"/>
<proteinExistence type="predicted"/>
<feature type="domain" description="DUF4116" evidence="1">
    <location>
        <begin position="148"/>
        <end position="200"/>
    </location>
</feature>
<dbReference type="InterPro" id="IPR025197">
    <property type="entry name" value="DUF4116"/>
</dbReference>
<dbReference type="RefSeq" id="XP_044548381.1">
    <property type="nucleotide sequence ID" value="XM_044695015.1"/>
</dbReference>
<feature type="domain" description="DUF4116" evidence="1">
    <location>
        <begin position="48"/>
        <end position="96"/>
    </location>
</feature>
<accession>A0AA88GQY7</accession>
<evidence type="ECO:0000313" key="3">
    <source>
        <dbReference type="Proteomes" id="UP000816034"/>
    </source>
</evidence>